<dbReference type="Pfam" id="PF13416">
    <property type="entry name" value="SBP_bac_8"/>
    <property type="match status" value="1"/>
</dbReference>
<feature type="chain" id="PRO_5039568397" evidence="1">
    <location>
        <begin position="24"/>
        <end position="489"/>
    </location>
</feature>
<protein>
    <submittedName>
        <fullName evidence="2">Extracellular solute-binding protein</fullName>
    </submittedName>
</protein>
<dbReference type="SUPFAM" id="SSF53850">
    <property type="entry name" value="Periplasmic binding protein-like II"/>
    <property type="match status" value="1"/>
</dbReference>
<evidence type="ECO:0000313" key="2">
    <source>
        <dbReference type="EMBL" id="NGN62747.1"/>
    </source>
</evidence>
<accession>A0A6G4TUN8</accession>
<dbReference type="InterPro" id="IPR050490">
    <property type="entry name" value="Bact_solute-bd_prot1"/>
</dbReference>
<dbReference type="RefSeq" id="WP_165230691.1">
    <property type="nucleotide sequence ID" value="NZ_JAAKZV010000004.1"/>
</dbReference>
<organism evidence="2 3">
    <name type="scientific">Streptomyces coryli</name>
    <dbReference type="NCBI Taxonomy" id="1128680"/>
    <lineage>
        <taxon>Bacteria</taxon>
        <taxon>Bacillati</taxon>
        <taxon>Actinomycetota</taxon>
        <taxon>Actinomycetes</taxon>
        <taxon>Kitasatosporales</taxon>
        <taxon>Streptomycetaceae</taxon>
        <taxon>Streptomyces</taxon>
    </lineage>
</organism>
<keyword evidence="1" id="KW-0732">Signal</keyword>
<dbReference type="PANTHER" id="PTHR43649">
    <property type="entry name" value="ARABINOSE-BINDING PROTEIN-RELATED"/>
    <property type="match status" value="1"/>
</dbReference>
<dbReference type="Gene3D" id="3.40.190.10">
    <property type="entry name" value="Periplasmic binding protein-like II"/>
    <property type="match status" value="1"/>
</dbReference>
<evidence type="ECO:0000313" key="3">
    <source>
        <dbReference type="Proteomes" id="UP000481583"/>
    </source>
</evidence>
<proteinExistence type="predicted"/>
<keyword evidence="3" id="KW-1185">Reference proteome</keyword>
<gene>
    <name evidence="2" type="ORF">G5C51_02370</name>
</gene>
<dbReference type="AlphaFoldDB" id="A0A6G4TUN8"/>
<evidence type="ECO:0000256" key="1">
    <source>
        <dbReference type="SAM" id="SignalP"/>
    </source>
</evidence>
<sequence length="489" mass="54132">MTALSRRTLLSAIGAAGAATALGACNTAPGSGKNSAGGGNTLKWWDHFNPLQDLHKEVFAQYQKDTGIPVEYTPQQTGKMGQALQLARQSKQLPDVHTNAGLQQPLQALIKAGWYQPMELSDKARARLPKEEFVDGVNVIDGKVYSFPLFDLRQYWAATWFNKELVEQAGLDPDSPPETYDEFRKAALAVRTKGGGDAYAWMLALGQPPRLREQIGFMAQAGGFEGHNLDGIRYRTGEFAYHDDAYVHAVEFWLSLKKDKLLVPGTESFVDKDARARWAAGSAAYYFDGPWCAGVVTRDLKQFTGKLGVGPMLVPDKGKPVTAYRPPQEGVFYISGHSKRVRDASKLLEYFTMPEHYVKLAAKMDQPPLDLSAIDKADVHPAYKKVVGLFQDAVFKAPAPAKRNPDVAMVQAEQKEMQPQLGEVVQGLFSGDLTSVRGELKKLSDRSEKNREQALAAAKKKGAKVDLEDWAFPNWEPRKDYTADMYEKA</sequence>
<dbReference type="InterPro" id="IPR006059">
    <property type="entry name" value="SBP"/>
</dbReference>
<dbReference type="Proteomes" id="UP000481583">
    <property type="component" value="Unassembled WGS sequence"/>
</dbReference>
<dbReference type="PROSITE" id="PS51318">
    <property type="entry name" value="TAT"/>
    <property type="match status" value="1"/>
</dbReference>
<comment type="caution">
    <text evidence="2">The sequence shown here is derived from an EMBL/GenBank/DDBJ whole genome shotgun (WGS) entry which is preliminary data.</text>
</comment>
<name>A0A6G4TUN8_9ACTN</name>
<reference evidence="2 3" key="1">
    <citation type="submission" date="2020-02" db="EMBL/GenBank/DDBJ databases">
        <title>Whole-genome analyses of novel actinobacteria.</title>
        <authorList>
            <person name="Sahin N."/>
        </authorList>
    </citation>
    <scope>NUCLEOTIDE SEQUENCE [LARGE SCALE GENOMIC DNA]</scope>
    <source>
        <strain evidence="2 3">A7024</strain>
    </source>
</reference>
<dbReference type="InterPro" id="IPR006311">
    <property type="entry name" value="TAT_signal"/>
</dbReference>
<dbReference type="PANTHER" id="PTHR43649:SF12">
    <property type="entry name" value="DIACETYLCHITOBIOSE BINDING PROTEIN DASA"/>
    <property type="match status" value="1"/>
</dbReference>
<dbReference type="EMBL" id="JAAKZV010000004">
    <property type="protein sequence ID" value="NGN62747.1"/>
    <property type="molecule type" value="Genomic_DNA"/>
</dbReference>
<feature type="signal peptide" evidence="1">
    <location>
        <begin position="1"/>
        <end position="23"/>
    </location>
</feature>
<dbReference type="PROSITE" id="PS51257">
    <property type="entry name" value="PROKAR_LIPOPROTEIN"/>
    <property type="match status" value="1"/>
</dbReference>